<proteinExistence type="predicted"/>
<dbReference type="InterPro" id="IPR021855">
    <property type="entry name" value="PAM68-like"/>
</dbReference>
<gene>
    <name evidence="3" type="ORF">RIF29_13232</name>
</gene>
<feature type="region of interest" description="Disordered" evidence="1">
    <location>
        <begin position="51"/>
        <end position="87"/>
    </location>
</feature>
<feature type="transmembrane region" description="Helical" evidence="2">
    <location>
        <begin position="133"/>
        <end position="156"/>
    </location>
</feature>
<evidence type="ECO:0000313" key="3">
    <source>
        <dbReference type="EMBL" id="KAK7283604.1"/>
    </source>
</evidence>
<dbReference type="PANTHER" id="PTHR34575:SF6">
    <property type="entry name" value="EXPRESSED PROTEIN"/>
    <property type="match status" value="1"/>
</dbReference>
<keyword evidence="4" id="KW-1185">Reference proteome</keyword>
<organism evidence="3 4">
    <name type="scientific">Crotalaria pallida</name>
    <name type="common">Smooth rattlebox</name>
    <name type="synonym">Crotalaria striata</name>
    <dbReference type="NCBI Taxonomy" id="3830"/>
    <lineage>
        <taxon>Eukaryota</taxon>
        <taxon>Viridiplantae</taxon>
        <taxon>Streptophyta</taxon>
        <taxon>Embryophyta</taxon>
        <taxon>Tracheophyta</taxon>
        <taxon>Spermatophyta</taxon>
        <taxon>Magnoliopsida</taxon>
        <taxon>eudicotyledons</taxon>
        <taxon>Gunneridae</taxon>
        <taxon>Pentapetalae</taxon>
        <taxon>rosids</taxon>
        <taxon>fabids</taxon>
        <taxon>Fabales</taxon>
        <taxon>Fabaceae</taxon>
        <taxon>Papilionoideae</taxon>
        <taxon>50 kb inversion clade</taxon>
        <taxon>genistoids sensu lato</taxon>
        <taxon>core genistoids</taxon>
        <taxon>Crotalarieae</taxon>
        <taxon>Crotalaria</taxon>
    </lineage>
</organism>
<evidence type="ECO:0000313" key="4">
    <source>
        <dbReference type="Proteomes" id="UP001372338"/>
    </source>
</evidence>
<dbReference type="Pfam" id="PF11947">
    <property type="entry name" value="DUF3464"/>
    <property type="match status" value="1"/>
</dbReference>
<feature type="transmembrane region" description="Helical" evidence="2">
    <location>
        <begin position="102"/>
        <end position="121"/>
    </location>
</feature>
<accession>A0AAN9IP59</accession>
<feature type="compositionally biased region" description="Basic and acidic residues" evidence="1">
    <location>
        <begin position="73"/>
        <end position="84"/>
    </location>
</feature>
<keyword evidence="2" id="KW-0472">Membrane</keyword>
<protein>
    <recommendedName>
        <fullName evidence="5">Transmembrane protein</fullName>
    </recommendedName>
</protein>
<evidence type="ECO:0000256" key="1">
    <source>
        <dbReference type="SAM" id="MobiDB-lite"/>
    </source>
</evidence>
<dbReference type="PANTHER" id="PTHR34575">
    <property type="entry name" value="PROTEIN PAM68, CHLOROPLASTIC"/>
    <property type="match status" value="1"/>
</dbReference>
<dbReference type="Proteomes" id="UP001372338">
    <property type="component" value="Unassembled WGS sequence"/>
</dbReference>
<comment type="caution">
    <text evidence="3">The sequence shown here is derived from an EMBL/GenBank/DDBJ whole genome shotgun (WGS) entry which is preliminary data.</text>
</comment>
<keyword evidence="2" id="KW-0812">Transmembrane</keyword>
<sequence length="190" mass="21526">MRTLMMISTSNQTLNLSRFSSWKPRFPAFNPTTPHKLNYPLSTLLKPHANAKGFSSRPSTTALDESDAIISKKKNDNNKGKKNNDDDEEIPQVVYNRMIVRILFSVFVPMGLGLAILYVLGELKEQHVWDFPMWVPFCTTLLTFGASALGIAYGTLSTSLDAEREGTFLGLSEVEKNWEEMWQMEENNKS</sequence>
<reference evidence="3 4" key="1">
    <citation type="submission" date="2024-01" db="EMBL/GenBank/DDBJ databases">
        <title>The genomes of 5 underutilized Papilionoideae crops provide insights into root nodulation and disease resistanc.</title>
        <authorList>
            <person name="Yuan L."/>
        </authorList>
    </citation>
    <scope>NUCLEOTIDE SEQUENCE [LARGE SCALE GENOMIC DNA]</scope>
    <source>
        <strain evidence="3">ZHUSHIDOU_FW_LH</strain>
        <tissue evidence="3">Leaf</tissue>
    </source>
</reference>
<keyword evidence="2" id="KW-1133">Transmembrane helix</keyword>
<dbReference type="AlphaFoldDB" id="A0AAN9IP59"/>
<evidence type="ECO:0008006" key="5">
    <source>
        <dbReference type="Google" id="ProtNLM"/>
    </source>
</evidence>
<evidence type="ECO:0000256" key="2">
    <source>
        <dbReference type="SAM" id="Phobius"/>
    </source>
</evidence>
<name>A0AAN9IP59_CROPI</name>
<dbReference type="EMBL" id="JAYWIO010000002">
    <property type="protein sequence ID" value="KAK7283604.1"/>
    <property type="molecule type" value="Genomic_DNA"/>
</dbReference>